<comment type="function">
    <text evidence="9">Catalyzes the NADPH-dependent rearrangement and reduction of 1-deoxy-D-xylulose-5-phosphate (DXP) to 2-C-methyl-D-erythritol 4-phosphate (MEP).</text>
</comment>
<dbReference type="InterPro" id="IPR036291">
    <property type="entry name" value="NAD(P)-bd_dom_sf"/>
</dbReference>
<keyword evidence="3 9" id="KW-0479">Metal-binding</keyword>
<dbReference type="InterPro" id="IPR036169">
    <property type="entry name" value="DXPR_C_sf"/>
</dbReference>
<feature type="binding site" evidence="9">
    <location>
        <position position="152"/>
    </location>
    <ligand>
        <name>Mn(2+)</name>
        <dbReference type="ChEBI" id="CHEBI:29035"/>
    </ligand>
</feature>
<gene>
    <name evidence="13" type="primary">dxr_2</name>
    <name evidence="9" type="synonym">dxr</name>
    <name evidence="13" type="ORF">NF27_EY00010</name>
</gene>
<dbReference type="UniPathway" id="UPA00056">
    <property type="reaction ID" value="UER00092"/>
</dbReference>
<feature type="binding site" evidence="9">
    <location>
        <position position="150"/>
    </location>
    <ligand>
        <name>Mn(2+)</name>
        <dbReference type="ChEBI" id="CHEBI:29035"/>
    </ligand>
</feature>
<dbReference type="FunFam" id="3.40.50.720:FF:000045">
    <property type="entry name" value="1-deoxy-D-xylulose 5-phosphate reductoisomerase"/>
    <property type="match status" value="1"/>
</dbReference>
<evidence type="ECO:0000256" key="9">
    <source>
        <dbReference type="HAMAP-Rule" id="MF_00183"/>
    </source>
</evidence>
<comment type="caution">
    <text evidence="13">The sequence shown here is derived from an EMBL/GenBank/DDBJ whole genome shotgun (WGS) entry which is preliminary data.</text>
</comment>
<evidence type="ECO:0000256" key="5">
    <source>
        <dbReference type="ARBA" id="ARBA00023002"/>
    </source>
</evidence>
<dbReference type="GO" id="GO:0030145">
    <property type="term" value="F:manganese ion binding"/>
    <property type="evidence" value="ECO:0007669"/>
    <property type="project" value="TreeGrafter"/>
</dbReference>
<dbReference type="PATRIC" id="fig|86105.3.peg.1067"/>
<feature type="binding site" evidence="9">
    <location>
        <position position="13"/>
    </location>
    <ligand>
        <name>NADPH</name>
        <dbReference type="ChEBI" id="CHEBI:57783"/>
    </ligand>
</feature>
<evidence type="ECO:0000259" key="11">
    <source>
        <dbReference type="Pfam" id="PF08436"/>
    </source>
</evidence>
<evidence type="ECO:0000259" key="12">
    <source>
        <dbReference type="Pfam" id="PF13288"/>
    </source>
</evidence>
<feature type="binding site" evidence="9">
    <location>
        <position position="221"/>
    </location>
    <ligand>
        <name>Mn(2+)</name>
        <dbReference type="ChEBI" id="CHEBI:29035"/>
    </ligand>
</feature>
<dbReference type="Gene3D" id="3.40.50.720">
    <property type="entry name" value="NAD(P)-binding Rossmann-like Domain"/>
    <property type="match status" value="1"/>
</dbReference>
<keyword evidence="5 9" id="KW-0560">Oxidoreductase</keyword>
<comment type="pathway">
    <text evidence="1 9">Isoprenoid biosynthesis; isopentenyl diphosphate biosynthesis via DXP pathway; isopentenyl diphosphate from 1-deoxy-D-xylulose 5-phosphate: step 1/6.</text>
</comment>
<dbReference type="SUPFAM" id="SSF69055">
    <property type="entry name" value="1-deoxy-D-xylulose-5-phosphate reductoisomerase, C-terminal domain"/>
    <property type="match status" value="1"/>
</dbReference>
<dbReference type="GO" id="GO:0070402">
    <property type="term" value="F:NADPH binding"/>
    <property type="evidence" value="ECO:0007669"/>
    <property type="project" value="InterPro"/>
</dbReference>
<feature type="binding site" evidence="9">
    <location>
        <position position="212"/>
    </location>
    <ligand>
        <name>1-deoxy-D-xylulose 5-phosphate</name>
        <dbReference type="ChEBI" id="CHEBI:57792"/>
    </ligand>
</feature>
<comment type="cofactor">
    <cofactor evidence="9">
        <name>Mg(2+)</name>
        <dbReference type="ChEBI" id="CHEBI:18420"/>
    </cofactor>
    <cofactor evidence="9">
        <name>Mn(2+)</name>
        <dbReference type="ChEBI" id="CHEBI:29035"/>
    </cofactor>
</comment>
<name>A0A0C1QXY2_9RICK</name>
<feature type="binding site" evidence="9">
    <location>
        <position position="125"/>
    </location>
    <ligand>
        <name>1-deoxy-D-xylulose 5-phosphate</name>
        <dbReference type="ChEBI" id="CHEBI:57792"/>
    </ligand>
</feature>
<evidence type="ECO:0000256" key="4">
    <source>
        <dbReference type="ARBA" id="ARBA00022857"/>
    </source>
</evidence>
<evidence type="ECO:0000256" key="7">
    <source>
        <dbReference type="ARBA" id="ARBA00023229"/>
    </source>
</evidence>
<dbReference type="InterPro" id="IPR003821">
    <property type="entry name" value="DXP_reductoisomerase"/>
</dbReference>
<feature type="binding site" evidence="9">
    <location>
        <position position="205"/>
    </location>
    <ligand>
        <name>NADPH</name>
        <dbReference type="ChEBI" id="CHEBI:57783"/>
    </ligand>
</feature>
<feature type="domain" description="1-deoxy-D-xylulose 5-phosphate reductoisomerase C-terminal" evidence="11">
    <location>
        <begin position="146"/>
        <end position="229"/>
    </location>
</feature>
<dbReference type="PIRSF" id="PIRSF006205">
    <property type="entry name" value="Dxp_reductismrs"/>
    <property type="match status" value="1"/>
</dbReference>
<feature type="binding site" evidence="9">
    <location>
        <position position="14"/>
    </location>
    <ligand>
        <name>NADPH</name>
        <dbReference type="ChEBI" id="CHEBI:57783"/>
    </ligand>
</feature>
<dbReference type="Gene3D" id="1.10.1740.10">
    <property type="match status" value="1"/>
</dbReference>
<keyword evidence="13" id="KW-0413">Isomerase</keyword>
<comment type="similarity">
    <text evidence="2 9">Belongs to the DXR family.</text>
</comment>
<evidence type="ECO:0000256" key="8">
    <source>
        <dbReference type="ARBA" id="ARBA00048543"/>
    </source>
</evidence>
<feature type="binding site" evidence="9">
    <location>
        <position position="199"/>
    </location>
    <ligand>
        <name>1-deoxy-D-xylulose 5-phosphate</name>
        <dbReference type="ChEBI" id="CHEBI:57792"/>
    </ligand>
</feature>
<feature type="binding site" evidence="9">
    <location>
        <position position="151"/>
    </location>
    <ligand>
        <name>1-deoxy-D-xylulose 5-phosphate</name>
        <dbReference type="ChEBI" id="CHEBI:57792"/>
    </ligand>
</feature>
<dbReference type="NCBIfam" id="TIGR00243">
    <property type="entry name" value="Dxr"/>
    <property type="match status" value="1"/>
</dbReference>
<dbReference type="InterPro" id="IPR013644">
    <property type="entry name" value="DXP_reductoisomerase_C"/>
</dbReference>
<evidence type="ECO:0000259" key="10">
    <source>
        <dbReference type="Pfam" id="PF02670"/>
    </source>
</evidence>
<dbReference type="SUPFAM" id="SSF55347">
    <property type="entry name" value="Glyceraldehyde-3-phosphate dehydrogenase-like, C-terminal domain"/>
    <property type="match status" value="1"/>
</dbReference>
<evidence type="ECO:0000313" key="14">
    <source>
        <dbReference type="Proteomes" id="UP000031258"/>
    </source>
</evidence>
<dbReference type="PANTHER" id="PTHR30525">
    <property type="entry name" value="1-DEOXY-D-XYLULOSE 5-PHOSPHATE REDUCTOISOMERASE"/>
    <property type="match status" value="1"/>
</dbReference>
<evidence type="ECO:0000256" key="6">
    <source>
        <dbReference type="ARBA" id="ARBA00023211"/>
    </source>
</evidence>
<evidence type="ECO:0000256" key="3">
    <source>
        <dbReference type="ARBA" id="ARBA00022723"/>
    </source>
</evidence>
<evidence type="ECO:0000256" key="1">
    <source>
        <dbReference type="ARBA" id="ARBA00005094"/>
    </source>
</evidence>
<reference evidence="13 14" key="1">
    <citation type="submission" date="2014-11" db="EMBL/GenBank/DDBJ databases">
        <title>A Rickettsiales Symbiont of Amoebae With Ancient Features.</title>
        <authorList>
            <person name="Schulz F."/>
            <person name="Martijn J."/>
            <person name="Wascher F."/>
            <person name="Kostanjsek R."/>
            <person name="Ettema T.J."/>
            <person name="Horn M."/>
        </authorList>
    </citation>
    <scope>NUCLEOTIDE SEQUENCE [LARGE SCALE GENOMIC DNA]</scope>
    <source>
        <strain evidence="13 14">UWC36</strain>
    </source>
</reference>
<accession>A0A0C1QXY2</accession>
<dbReference type="AlphaFoldDB" id="A0A0C1QXY2"/>
<evidence type="ECO:0000313" key="13">
    <source>
        <dbReference type="EMBL" id="KIE04905.1"/>
    </source>
</evidence>
<feature type="binding site" evidence="9">
    <location>
        <position position="176"/>
    </location>
    <ligand>
        <name>1-deoxy-D-xylulose 5-phosphate</name>
        <dbReference type="ChEBI" id="CHEBI:57792"/>
    </ligand>
</feature>
<keyword evidence="6 9" id="KW-0464">Manganese</keyword>
<evidence type="ECO:0000256" key="2">
    <source>
        <dbReference type="ARBA" id="ARBA00006825"/>
    </source>
</evidence>
<feature type="binding site" evidence="9">
    <location>
        <position position="15"/>
    </location>
    <ligand>
        <name>NADPH</name>
        <dbReference type="ChEBI" id="CHEBI:57783"/>
    </ligand>
</feature>
<feature type="binding site" evidence="9">
    <location>
        <position position="41"/>
    </location>
    <ligand>
        <name>NADPH</name>
        <dbReference type="ChEBI" id="CHEBI:57783"/>
    </ligand>
</feature>
<dbReference type="HAMAP" id="MF_00183">
    <property type="entry name" value="DXP_reductoisom"/>
    <property type="match status" value="1"/>
</dbReference>
<dbReference type="PANTHER" id="PTHR30525:SF0">
    <property type="entry name" value="1-DEOXY-D-XYLULOSE 5-PHOSPHATE REDUCTOISOMERASE, CHLOROPLASTIC"/>
    <property type="match status" value="1"/>
</dbReference>
<dbReference type="GO" id="GO:0030604">
    <property type="term" value="F:1-deoxy-D-xylulose-5-phosphate reductoisomerase activity"/>
    <property type="evidence" value="ECO:0007669"/>
    <property type="project" value="UniProtKB-UniRule"/>
</dbReference>
<feature type="binding site" evidence="9">
    <location>
        <position position="16"/>
    </location>
    <ligand>
        <name>NADPH</name>
        <dbReference type="ChEBI" id="CHEBI:57783"/>
    </ligand>
</feature>
<comment type="caution">
    <text evidence="9">Lacks conserved residue(s) required for the propagation of feature annotation.</text>
</comment>
<organism evidence="13 14">
    <name type="scientific">Candidatus Jidaibacter acanthamoebae</name>
    <dbReference type="NCBI Taxonomy" id="86105"/>
    <lineage>
        <taxon>Bacteria</taxon>
        <taxon>Pseudomonadati</taxon>
        <taxon>Pseudomonadota</taxon>
        <taxon>Alphaproteobacteria</taxon>
        <taxon>Rickettsiales</taxon>
        <taxon>Candidatus Midichloriaceae</taxon>
        <taxon>Candidatus Jidaibacter</taxon>
    </lineage>
</organism>
<feature type="binding site" evidence="9">
    <location>
        <position position="126"/>
    </location>
    <ligand>
        <name>NADPH</name>
        <dbReference type="ChEBI" id="CHEBI:57783"/>
    </ligand>
</feature>
<protein>
    <recommendedName>
        <fullName evidence="9">1-deoxy-D-xylulose 5-phosphate reductoisomerase</fullName>
        <shortName evidence="9">DXP reductoisomerase</shortName>
        <ecNumber evidence="9">1.1.1.267</ecNumber>
    </recommendedName>
    <alternativeName>
        <fullName evidence="9">1-deoxyxylulose-5-phosphate reductoisomerase</fullName>
    </alternativeName>
    <alternativeName>
        <fullName evidence="9">2-C-methyl-D-erythritol 4-phosphate synthase</fullName>
    </alternativeName>
</protein>
<dbReference type="EC" id="1.1.1.267" evidence="9"/>
<keyword evidence="4 9" id="KW-0521">NADP</keyword>
<dbReference type="Pfam" id="PF13288">
    <property type="entry name" value="DXPR_C"/>
    <property type="match status" value="1"/>
</dbReference>
<comment type="catalytic activity">
    <reaction evidence="8">
        <text>2-C-methyl-D-erythritol 4-phosphate + NADP(+) = 1-deoxy-D-xylulose 5-phosphate + NADPH + H(+)</text>
        <dbReference type="Rhea" id="RHEA:13717"/>
        <dbReference type="ChEBI" id="CHEBI:15378"/>
        <dbReference type="ChEBI" id="CHEBI:57783"/>
        <dbReference type="ChEBI" id="CHEBI:57792"/>
        <dbReference type="ChEBI" id="CHEBI:58262"/>
        <dbReference type="ChEBI" id="CHEBI:58349"/>
        <dbReference type="EC" id="1.1.1.267"/>
    </reaction>
    <physiologicalReaction direction="right-to-left" evidence="8">
        <dbReference type="Rhea" id="RHEA:13719"/>
    </physiologicalReaction>
</comment>
<keyword evidence="14" id="KW-1185">Reference proteome</keyword>
<dbReference type="Proteomes" id="UP000031258">
    <property type="component" value="Unassembled WGS sequence"/>
</dbReference>
<feature type="binding site" evidence="9">
    <location>
        <position position="124"/>
    </location>
    <ligand>
        <name>NADPH</name>
        <dbReference type="ChEBI" id="CHEBI:57783"/>
    </ligand>
</feature>
<feature type="binding site" evidence="9">
    <location>
        <position position="218"/>
    </location>
    <ligand>
        <name>1-deoxy-D-xylulose 5-phosphate</name>
        <dbReference type="ChEBI" id="CHEBI:57792"/>
    </ligand>
</feature>
<feature type="domain" description="1-deoxy-D-xylulose 5-phosphate reductoisomerase N-terminal" evidence="10">
    <location>
        <begin position="8"/>
        <end position="131"/>
    </location>
</feature>
<feature type="binding site" evidence="9">
    <location>
        <position position="152"/>
    </location>
    <ligand>
        <name>1-deoxy-D-xylulose 5-phosphate</name>
        <dbReference type="ChEBI" id="CHEBI:57792"/>
    </ligand>
</feature>
<keyword evidence="7 9" id="KW-0414">Isoprene biosynthesis</keyword>
<dbReference type="InterPro" id="IPR026877">
    <property type="entry name" value="DXPR_C"/>
</dbReference>
<sequence length="382" mass="42284">MMDIRTVQIQGSTGSIGTQTLKIIREHPDKFKVKTLSARSNWKLLAEQAVEFDVEDIIIENESFYNELKSSLSGKKINIHAGSDALIEIAGKPYDVTIAGIMGVNALEPTVAAIKSSKVIGLANKESIICASEIMLSSAYKYKTRIIPVDSEHSAIFQSLDLSQKDKVASITLTASGGPFRNKTLKEMENVTPEEAVNHPNWKMGGKISVDSATLMNKGLELIEACKLFNLLPSKVEVIIHPESIIHGLVNYDDGSTIAQLSHPNMCVPISYALFYPDRLNIKHKALNLSELSKLHFEAPDYIRFPLLKLAIDTASKSQSEIIALNVANEVAVKAFLQGKIKFLDIYHIVNNTLEKFNPIKLNTLQDTLQLIEEIYLSLSHL</sequence>
<feature type="binding site" evidence="9">
    <location>
        <position position="217"/>
    </location>
    <ligand>
        <name>1-deoxy-D-xylulose 5-phosphate</name>
        <dbReference type="ChEBI" id="CHEBI:57792"/>
    </ligand>
</feature>
<dbReference type="InterPro" id="IPR013512">
    <property type="entry name" value="DXP_reductoisomerase_N"/>
</dbReference>
<dbReference type="Pfam" id="PF08436">
    <property type="entry name" value="DXP_redisom_C"/>
    <property type="match status" value="1"/>
</dbReference>
<feature type="binding site" evidence="9">
    <location>
        <position position="221"/>
    </location>
    <ligand>
        <name>1-deoxy-D-xylulose 5-phosphate</name>
        <dbReference type="ChEBI" id="CHEBI:57792"/>
    </ligand>
</feature>
<dbReference type="GO" id="GO:0051484">
    <property type="term" value="P:isopentenyl diphosphate biosynthetic process, methylerythritol 4-phosphate pathway involved in terpenoid biosynthetic process"/>
    <property type="evidence" value="ECO:0007669"/>
    <property type="project" value="TreeGrafter"/>
</dbReference>
<dbReference type="EMBL" id="JSWE01000124">
    <property type="protein sequence ID" value="KIE04905.1"/>
    <property type="molecule type" value="Genomic_DNA"/>
</dbReference>
<feature type="domain" description="DXP reductoisomerase C-terminal" evidence="12">
    <location>
        <begin position="261"/>
        <end position="372"/>
    </location>
</feature>
<dbReference type="Pfam" id="PF02670">
    <property type="entry name" value="DXP_reductoisom"/>
    <property type="match status" value="1"/>
</dbReference>
<dbReference type="STRING" id="86105.NF27_EY00010"/>
<keyword evidence="9" id="KW-0460">Magnesium</keyword>
<dbReference type="SUPFAM" id="SSF51735">
    <property type="entry name" value="NAD(P)-binding Rossmann-fold domains"/>
    <property type="match status" value="1"/>
</dbReference>
<dbReference type="GO" id="GO:0016853">
    <property type="term" value="F:isomerase activity"/>
    <property type="evidence" value="ECO:0007669"/>
    <property type="project" value="UniProtKB-KW"/>
</dbReference>
<proteinExistence type="inferred from homology"/>